<dbReference type="PROSITE" id="PS00708">
    <property type="entry name" value="PRO_ENDOPEP_SER"/>
    <property type="match status" value="1"/>
</dbReference>
<dbReference type="InterPro" id="IPR029058">
    <property type="entry name" value="AB_hydrolase_fold"/>
</dbReference>
<evidence type="ECO:0000256" key="7">
    <source>
        <dbReference type="ARBA" id="ARBA00032596"/>
    </source>
</evidence>
<reference evidence="12 13" key="1">
    <citation type="journal article" date="2021" name="Int. J. Syst. Evol. Microbiol.">
        <title>Halobaculum halophilum sp. nov. and Halobaculum salinum sp. nov., isolated from salt lake and saline soil.</title>
        <authorList>
            <person name="Cui H.L."/>
            <person name="Shi X.W."/>
            <person name="Yin X.M."/>
            <person name="Yang X.Y."/>
            <person name="Hou J."/>
            <person name="Zhu L."/>
        </authorList>
    </citation>
    <scope>NUCLEOTIDE SEQUENCE [LARGE SCALE GENOMIC DNA]</scope>
    <source>
        <strain evidence="12 13">NBRC 109044</strain>
    </source>
</reference>
<dbReference type="RefSeq" id="WP_222607072.1">
    <property type="nucleotide sequence ID" value="NZ_CP081958.1"/>
</dbReference>
<keyword evidence="2" id="KW-0645">Protease</keyword>
<dbReference type="SUPFAM" id="SSF53474">
    <property type="entry name" value="alpha/beta-Hydrolases"/>
    <property type="match status" value="1"/>
</dbReference>
<dbReference type="InterPro" id="IPR011042">
    <property type="entry name" value="6-blade_b-propeller_TolB-like"/>
</dbReference>
<dbReference type="Pfam" id="PF00326">
    <property type="entry name" value="Peptidase_S9"/>
    <property type="match status" value="1"/>
</dbReference>
<accession>A0A8T8WBR2</accession>
<sequence>MSDPTYDIERYLNVRSAHGAAFAPDGTLAFLMDTTGTPQVWSLDEPAAWPEQHTFYEERVTFVDWSPERRELAFGMDEGGDERMQLYRLDPDSGVVTELTGMPEAKHRWGGWSHDGERFAFASNRRDESVFDVYVQGRDETGDEAELVYEGDGWLSVAGWSPDDTRVLVHEAHASFDHDLHVLDVETGELTHLTPHATEARFQSPEWAPDGDGVYVCTDHASDTLRLERIALGNEAGGDRGGTGGGDGDGTGDNGDGGAGGASDADGGGTLGDLFVVEDGDGWNVDGVAVDEDTGRVAYSRNVDGYTEITVGELTAPDRIDPFAEPDLPRGVAGGVSFGPDADRLAVTVTGSTVNTNTYVVDVKRGEATRWTHAATAGIPEETFVEPELVHYPTFDGRDIPAFFSTPDDAGEGDTPVIVDIHGGPESQRRPSFNAVKQYFLNNGYAVFEPNVRGSSGYGKAYSHLDDVEHRMDSVADIEAAVEWLHDHPVVDPERIVAMGGSYGGFMVLAAMTEYPDLWAAGIDIVGIASFVTFLENTGDWRRELREAEYGSLADDREFLESVSPINHVDEIAAPLFVLHGANDPRVPVGEAEQIVEEASEHVPTRKLIFEDEGHGFSKLENRIEAYRAIVEFLNEHV</sequence>
<gene>
    <name evidence="12" type="ORF">K6T50_13385</name>
</gene>
<proteinExistence type="inferred from homology"/>
<dbReference type="InterPro" id="IPR002471">
    <property type="entry name" value="Pept_S9_AS"/>
</dbReference>
<feature type="compositionally biased region" description="Gly residues" evidence="9">
    <location>
        <begin position="235"/>
        <end position="271"/>
    </location>
</feature>
<evidence type="ECO:0000313" key="12">
    <source>
        <dbReference type="EMBL" id="QZP37261.1"/>
    </source>
</evidence>
<evidence type="ECO:0000313" key="13">
    <source>
        <dbReference type="Proteomes" id="UP000826254"/>
    </source>
</evidence>
<evidence type="ECO:0000256" key="3">
    <source>
        <dbReference type="ARBA" id="ARBA00022801"/>
    </source>
</evidence>
<comment type="function">
    <text evidence="8">This enzyme catalyzes the hydrolysis of the N-terminal peptide bond of an N-acetylated peptide to generate an N-acetylated amino acid and a peptide with a free N-terminus. It preferentially cleaves off Ac-Ala, Ac-Met and Ac-Ser. Also, involved in the degradation of oxidized and glycated proteins.</text>
</comment>
<comment type="similarity">
    <text evidence="1">Belongs to the peptidase S9A family.</text>
</comment>
<evidence type="ECO:0000259" key="11">
    <source>
        <dbReference type="Pfam" id="PF02897"/>
    </source>
</evidence>
<dbReference type="SUPFAM" id="SSF82171">
    <property type="entry name" value="DPP6 N-terminal domain-like"/>
    <property type="match status" value="1"/>
</dbReference>
<dbReference type="Gene3D" id="2.120.10.30">
    <property type="entry name" value="TolB, C-terminal domain"/>
    <property type="match status" value="2"/>
</dbReference>
<name>A0A8T8WBR2_9EURY</name>
<evidence type="ECO:0000256" key="1">
    <source>
        <dbReference type="ARBA" id="ARBA00005228"/>
    </source>
</evidence>
<evidence type="ECO:0000259" key="10">
    <source>
        <dbReference type="Pfam" id="PF00326"/>
    </source>
</evidence>
<dbReference type="AlphaFoldDB" id="A0A8T8WBR2"/>
<dbReference type="Pfam" id="PF02897">
    <property type="entry name" value="Peptidase_S9_N"/>
    <property type="match status" value="1"/>
</dbReference>
<feature type="region of interest" description="Disordered" evidence="9">
    <location>
        <begin position="234"/>
        <end position="272"/>
    </location>
</feature>
<organism evidence="12 13">
    <name type="scientific">Halobaculum magnesiiphilum</name>
    <dbReference type="NCBI Taxonomy" id="1017351"/>
    <lineage>
        <taxon>Archaea</taxon>
        <taxon>Methanobacteriati</taxon>
        <taxon>Methanobacteriota</taxon>
        <taxon>Stenosarchaea group</taxon>
        <taxon>Halobacteria</taxon>
        <taxon>Halobacteriales</taxon>
        <taxon>Haloferacaceae</taxon>
        <taxon>Halobaculum</taxon>
    </lineage>
</organism>
<dbReference type="PRINTS" id="PR00862">
    <property type="entry name" value="PROLIGOPTASE"/>
</dbReference>
<evidence type="ECO:0000256" key="6">
    <source>
        <dbReference type="ARBA" id="ARBA00032284"/>
    </source>
</evidence>
<dbReference type="GeneID" id="67179153"/>
<dbReference type="PANTHER" id="PTHR42776">
    <property type="entry name" value="SERINE PEPTIDASE S9 FAMILY MEMBER"/>
    <property type="match status" value="1"/>
</dbReference>
<dbReference type="InterPro" id="IPR002470">
    <property type="entry name" value="Peptidase_S9A"/>
</dbReference>
<keyword evidence="5" id="KW-0007">Acetylation</keyword>
<protein>
    <recommendedName>
        <fullName evidence="7">Acyl-peptide hydrolase</fullName>
    </recommendedName>
    <alternativeName>
        <fullName evidence="6">Acylaminoacyl-peptidase</fullName>
    </alternativeName>
</protein>
<dbReference type="GO" id="GO:0004252">
    <property type="term" value="F:serine-type endopeptidase activity"/>
    <property type="evidence" value="ECO:0007669"/>
    <property type="project" value="InterPro"/>
</dbReference>
<feature type="domain" description="Peptidase S9 prolyl oligopeptidase catalytic" evidence="10">
    <location>
        <begin position="431"/>
        <end position="637"/>
    </location>
</feature>
<evidence type="ECO:0000256" key="8">
    <source>
        <dbReference type="ARBA" id="ARBA00045885"/>
    </source>
</evidence>
<dbReference type="EMBL" id="CP081958">
    <property type="protein sequence ID" value="QZP37261.1"/>
    <property type="molecule type" value="Genomic_DNA"/>
</dbReference>
<keyword evidence="13" id="KW-1185">Reference proteome</keyword>
<dbReference type="Gene3D" id="3.40.50.1820">
    <property type="entry name" value="alpha/beta hydrolase"/>
    <property type="match status" value="1"/>
</dbReference>
<evidence type="ECO:0000256" key="5">
    <source>
        <dbReference type="ARBA" id="ARBA00022990"/>
    </source>
</evidence>
<keyword evidence="3" id="KW-0378">Hydrolase</keyword>
<dbReference type="GO" id="GO:0006508">
    <property type="term" value="P:proteolysis"/>
    <property type="evidence" value="ECO:0007669"/>
    <property type="project" value="UniProtKB-KW"/>
</dbReference>
<dbReference type="InterPro" id="IPR001375">
    <property type="entry name" value="Peptidase_S9_cat"/>
</dbReference>
<evidence type="ECO:0000256" key="9">
    <source>
        <dbReference type="SAM" id="MobiDB-lite"/>
    </source>
</evidence>
<feature type="domain" description="Peptidase S9A N-terminal" evidence="11">
    <location>
        <begin position="46"/>
        <end position="235"/>
    </location>
</feature>
<dbReference type="KEGG" id="hmp:K6T50_13385"/>
<evidence type="ECO:0000256" key="4">
    <source>
        <dbReference type="ARBA" id="ARBA00022825"/>
    </source>
</evidence>
<dbReference type="PANTHER" id="PTHR42776:SF27">
    <property type="entry name" value="DIPEPTIDYL PEPTIDASE FAMILY MEMBER 6"/>
    <property type="match status" value="1"/>
</dbReference>
<dbReference type="InterPro" id="IPR023302">
    <property type="entry name" value="Pept_S9A_N"/>
</dbReference>
<dbReference type="Proteomes" id="UP000826254">
    <property type="component" value="Chromosome"/>
</dbReference>
<keyword evidence="4" id="KW-0720">Serine protease</keyword>
<evidence type="ECO:0000256" key="2">
    <source>
        <dbReference type="ARBA" id="ARBA00022670"/>
    </source>
</evidence>